<evidence type="ECO:0000313" key="10">
    <source>
        <dbReference type="Proteomes" id="UP000756921"/>
    </source>
</evidence>
<organism evidence="9 10">
    <name type="scientific">Paraphaeosphaeria minitans</name>
    <dbReference type="NCBI Taxonomy" id="565426"/>
    <lineage>
        <taxon>Eukaryota</taxon>
        <taxon>Fungi</taxon>
        <taxon>Dikarya</taxon>
        <taxon>Ascomycota</taxon>
        <taxon>Pezizomycotina</taxon>
        <taxon>Dothideomycetes</taxon>
        <taxon>Pleosporomycetidae</taxon>
        <taxon>Pleosporales</taxon>
        <taxon>Massarineae</taxon>
        <taxon>Didymosphaeriaceae</taxon>
        <taxon>Paraphaeosphaeria</taxon>
    </lineage>
</organism>
<evidence type="ECO:0000256" key="7">
    <source>
        <dbReference type="SAM" id="MobiDB-lite"/>
    </source>
</evidence>
<reference evidence="9" key="1">
    <citation type="journal article" date="2020" name="Mol. Plant Microbe Interact.">
        <title>Genome Sequence of the Biocontrol Agent Coniothyrium minitans strain Conio (IMI 134523).</title>
        <authorList>
            <person name="Patel D."/>
            <person name="Shittu T.A."/>
            <person name="Baroncelli R."/>
            <person name="Muthumeenakshi S."/>
            <person name="Osborne T.H."/>
            <person name="Janganan T.K."/>
            <person name="Sreenivasaprasad S."/>
        </authorList>
    </citation>
    <scope>NUCLEOTIDE SEQUENCE</scope>
    <source>
        <strain evidence="9">Conio</strain>
    </source>
</reference>
<evidence type="ECO:0000256" key="4">
    <source>
        <dbReference type="ARBA" id="ARBA00022964"/>
    </source>
</evidence>
<comment type="cofactor">
    <cofactor evidence="1">
        <name>Fe(2+)</name>
        <dbReference type="ChEBI" id="CHEBI:29033"/>
    </cofactor>
</comment>
<feature type="region of interest" description="Disordered" evidence="7">
    <location>
        <begin position="23"/>
        <end position="61"/>
    </location>
</feature>
<dbReference type="PANTHER" id="PTHR30468:SF28">
    <property type="entry name" value="ALPHA-KETOGLUTARATE-DEPENDENT TAURINE DIOXYGENASE (AFU_ORTHOLOGUE AFUA_8G02210)-RELATED"/>
    <property type="match status" value="1"/>
</dbReference>
<dbReference type="FunFam" id="3.60.130.10:FF:000003">
    <property type="entry name" value="Alpha-ketoglutarate-dependent taurine dioxygenase"/>
    <property type="match status" value="1"/>
</dbReference>
<dbReference type="Gene3D" id="3.60.130.10">
    <property type="entry name" value="Clavaminate synthase-like"/>
    <property type="match status" value="1"/>
</dbReference>
<keyword evidence="10" id="KW-1185">Reference proteome</keyword>
<keyword evidence="3" id="KW-0479">Metal-binding</keyword>
<comment type="similarity">
    <text evidence="2">Belongs to the TfdA dioxygenase family.</text>
</comment>
<dbReference type="OrthoDB" id="10257314at2759"/>
<dbReference type="Pfam" id="PF02668">
    <property type="entry name" value="TauD"/>
    <property type="match status" value="1"/>
</dbReference>
<evidence type="ECO:0000256" key="6">
    <source>
        <dbReference type="ARBA" id="ARBA00023004"/>
    </source>
</evidence>
<dbReference type="InterPro" id="IPR042098">
    <property type="entry name" value="TauD-like_sf"/>
</dbReference>
<sequence>MGTEIVSQVEAALPVSIDSERLTKRITPRADSPIEQDKPVGQRTTVEQAESVHTEQPVEETKAAGIEKPKIRRVICKLRKACRLASTNLSKYPHYLPVWDHGEKYSPWEPFTHIEHGKDADPSFKDLLIEESKLHHLTPSTGSEVTGVQLSKLSNAGKDQLALLVAQRKVVAFRDQDLADLPIQEALDFGAYFGRHHIHPTSGAPEGYPEIHLVYRNGGNGEFESFLANRNSSVAWHSDVTYEEQPPGTTFLIILDTPEVGGDTAFVNHVEAYNRLSPALKERLHGLTAVHSGFEQAEFSRSRGGVVRREPVKHSHPLVRTHPATGEKALFVNGGFTRSIDGLKNEESEYLLKFLVDHIGRGIDYQARVRWAPNTVVVWDNRVTSHSAIVDWVTGERRHLARITPQAERPYETPYVGEAK</sequence>
<dbReference type="GO" id="GO:0016706">
    <property type="term" value="F:2-oxoglutarate-dependent dioxygenase activity"/>
    <property type="evidence" value="ECO:0007669"/>
    <property type="project" value="TreeGrafter"/>
</dbReference>
<evidence type="ECO:0000256" key="1">
    <source>
        <dbReference type="ARBA" id="ARBA00001954"/>
    </source>
</evidence>
<dbReference type="Proteomes" id="UP000756921">
    <property type="component" value="Unassembled WGS sequence"/>
</dbReference>
<dbReference type="EMBL" id="WJXW01000004">
    <property type="protein sequence ID" value="KAF9736992.1"/>
    <property type="molecule type" value="Genomic_DNA"/>
</dbReference>
<dbReference type="GO" id="GO:0046872">
    <property type="term" value="F:metal ion binding"/>
    <property type="evidence" value="ECO:0007669"/>
    <property type="project" value="UniProtKB-KW"/>
</dbReference>
<dbReference type="AlphaFoldDB" id="A0A9P6GJV4"/>
<keyword evidence="4 9" id="KW-0223">Dioxygenase</keyword>
<evidence type="ECO:0000256" key="3">
    <source>
        <dbReference type="ARBA" id="ARBA00022723"/>
    </source>
</evidence>
<evidence type="ECO:0000256" key="2">
    <source>
        <dbReference type="ARBA" id="ARBA00005896"/>
    </source>
</evidence>
<feature type="domain" description="TauD/TfdA-like" evidence="8">
    <location>
        <begin position="136"/>
        <end position="404"/>
    </location>
</feature>
<dbReference type="InterPro" id="IPR051323">
    <property type="entry name" value="AtsK-like"/>
</dbReference>
<accession>A0A9P6GJV4</accession>
<dbReference type="SUPFAM" id="SSF51197">
    <property type="entry name" value="Clavaminate synthase-like"/>
    <property type="match status" value="1"/>
</dbReference>
<dbReference type="PANTHER" id="PTHR30468">
    <property type="entry name" value="ALPHA-KETOGLUTARATE-DEPENDENT SULFONATE DIOXYGENASE"/>
    <property type="match status" value="1"/>
</dbReference>
<name>A0A9P6GJV4_9PLEO</name>
<keyword evidence="6" id="KW-0408">Iron</keyword>
<proteinExistence type="inferred from homology"/>
<dbReference type="InterPro" id="IPR003819">
    <property type="entry name" value="TauD/TfdA-like"/>
</dbReference>
<keyword evidence="5" id="KW-0560">Oxidoreductase</keyword>
<protein>
    <submittedName>
        <fullName evidence="9">TfdA family Taurine catabolism dioxygenase TauD</fullName>
    </submittedName>
</protein>
<dbReference type="GO" id="GO:0005737">
    <property type="term" value="C:cytoplasm"/>
    <property type="evidence" value="ECO:0007669"/>
    <property type="project" value="TreeGrafter"/>
</dbReference>
<evidence type="ECO:0000256" key="5">
    <source>
        <dbReference type="ARBA" id="ARBA00023002"/>
    </source>
</evidence>
<evidence type="ECO:0000313" key="9">
    <source>
        <dbReference type="EMBL" id="KAF9736992.1"/>
    </source>
</evidence>
<comment type="caution">
    <text evidence="9">The sequence shown here is derived from an EMBL/GenBank/DDBJ whole genome shotgun (WGS) entry which is preliminary data.</text>
</comment>
<gene>
    <name evidence="9" type="ORF">PMIN01_04771</name>
</gene>
<evidence type="ECO:0000259" key="8">
    <source>
        <dbReference type="Pfam" id="PF02668"/>
    </source>
</evidence>